<reference evidence="1" key="1">
    <citation type="submission" date="2023-03" db="EMBL/GenBank/DDBJ databases">
        <title>Electrophorus voltai genome.</title>
        <authorList>
            <person name="Bian C."/>
        </authorList>
    </citation>
    <scope>NUCLEOTIDE SEQUENCE</scope>
    <source>
        <strain evidence="1">CB-2022</strain>
        <tissue evidence="1">Muscle</tissue>
    </source>
</reference>
<protein>
    <submittedName>
        <fullName evidence="1">Uncharacterized protein</fullName>
    </submittedName>
</protein>
<dbReference type="AlphaFoldDB" id="A0AAD8YS48"/>
<dbReference type="PANTHER" id="PTHR46907">
    <property type="entry name" value="HEAT SHOCK PROTEIN BETA-7-RELATED"/>
    <property type="match status" value="1"/>
</dbReference>
<accession>A0AAD8YS48</accession>
<proteinExistence type="predicted"/>
<sequence>MTSLANSSPSHASSSLFCSSSRYSCTSISSIRMEGSAPEDPLLRPFLDQGSDTLFGEELCASPPSLPSLSNHCRGSYSLYKGDQESLPGYHSDRSSFQGYKGDLDLFKSHGGEREGFRGFQGDRKSCSGSYQGDWNHGDSLQASSGRPASMGVVQTAGETYYLSADVGYFEPHDIVVMAYNHCIVIHAEKVCV</sequence>
<evidence type="ECO:0000313" key="1">
    <source>
        <dbReference type="EMBL" id="KAK1786177.1"/>
    </source>
</evidence>
<keyword evidence="2" id="KW-1185">Reference proteome</keyword>
<name>A0AAD8YS48_9TELE</name>
<feature type="non-terminal residue" evidence="1">
    <location>
        <position position="1"/>
    </location>
</feature>
<organism evidence="1 2">
    <name type="scientific">Electrophorus voltai</name>
    <dbReference type="NCBI Taxonomy" id="2609070"/>
    <lineage>
        <taxon>Eukaryota</taxon>
        <taxon>Metazoa</taxon>
        <taxon>Chordata</taxon>
        <taxon>Craniata</taxon>
        <taxon>Vertebrata</taxon>
        <taxon>Euteleostomi</taxon>
        <taxon>Actinopterygii</taxon>
        <taxon>Neopterygii</taxon>
        <taxon>Teleostei</taxon>
        <taxon>Ostariophysi</taxon>
        <taxon>Gymnotiformes</taxon>
        <taxon>Gymnotoidei</taxon>
        <taxon>Gymnotidae</taxon>
        <taxon>Electrophorus</taxon>
    </lineage>
</organism>
<gene>
    <name evidence="1" type="ORF">P4O66_017889</name>
</gene>
<dbReference type="EMBL" id="JAROKS010000025">
    <property type="protein sequence ID" value="KAK1786177.1"/>
    <property type="molecule type" value="Genomic_DNA"/>
</dbReference>
<evidence type="ECO:0000313" key="2">
    <source>
        <dbReference type="Proteomes" id="UP001239994"/>
    </source>
</evidence>
<dbReference type="PANTHER" id="PTHR46907:SF1">
    <property type="entry name" value="HEAT SHOCK PROTEIN FAMILY B (SMALL) MEMBER 7"/>
    <property type="match status" value="1"/>
</dbReference>
<comment type="caution">
    <text evidence="1">The sequence shown here is derived from an EMBL/GenBank/DDBJ whole genome shotgun (WGS) entry which is preliminary data.</text>
</comment>
<dbReference type="Proteomes" id="UP001239994">
    <property type="component" value="Unassembled WGS sequence"/>
</dbReference>